<accession>A0A2W4R0M9</accession>
<evidence type="ECO:0000313" key="2">
    <source>
        <dbReference type="EMBL" id="PZN77063.1"/>
    </source>
</evidence>
<dbReference type="Proteomes" id="UP000249396">
    <property type="component" value="Unassembled WGS sequence"/>
</dbReference>
<evidence type="ECO:0000256" key="1">
    <source>
        <dbReference type="SAM" id="Phobius"/>
    </source>
</evidence>
<keyword evidence="1" id="KW-1133">Transmembrane helix</keyword>
<feature type="transmembrane region" description="Helical" evidence="1">
    <location>
        <begin position="71"/>
        <end position="95"/>
    </location>
</feature>
<gene>
    <name evidence="2" type="ORF">DM484_15300</name>
</gene>
<protein>
    <submittedName>
        <fullName evidence="2">Uncharacterized protein</fullName>
    </submittedName>
</protein>
<keyword evidence="1" id="KW-0812">Transmembrane</keyword>
<reference evidence="2 3" key="1">
    <citation type="journal article" date="2018" name="Aquat. Microb. Ecol.">
        <title>Gammaproteobacterial methanotrophs dominate.</title>
        <authorList>
            <person name="Rissanen A.J."/>
            <person name="Saarenheimo J."/>
            <person name="Tiirola M."/>
            <person name="Peura S."/>
            <person name="Aalto S.L."/>
            <person name="Karvinen A."/>
            <person name="Nykanen H."/>
        </authorList>
    </citation>
    <scope>NUCLEOTIDE SEQUENCE [LARGE SCALE GENOMIC DNA]</scope>
    <source>
        <strain evidence="2">AMbin10</strain>
    </source>
</reference>
<dbReference type="AlphaFoldDB" id="A0A2W4R0M9"/>
<name>A0A2W4R0M9_9GAMM</name>
<comment type="caution">
    <text evidence="2">The sequence shown here is derived from an EMBL/GenBank/DDBJ whole genome shotgun (WGS) entry which is preliminary data.</text>
</comment>
<proteinExistence type="predicted"/>
<dbReference type="EMBL" id="QJPH01000345">
    <property type="protein sequence ID" value="PZN77063.1"/>
    <property type="molecule type" value="Genomic_DNA"/>
</dbReference>
<evidence type="ECO:0000313" key="3">
    <source>
        <dbReference type="Proteomes" id="UP000249396"/>
    </source>
</evidence>
<organism evidence="2 3">
    <name type="scientific">Candidatus Methylumidiphilus alinenensis</name>
    <dbReference type="NCBI Taxonomy" id="2202197"/>
    <lineage>
        <taxon>Bacteria</taxon>
        <taxon>Pseudomonadati</taxon>
        <taxon>Pseudomonadota</taxon>
        <taxon>Gammaproteobacteria</taxon>
        <taxon>Methylococcales</taxon>
        <taxon>Candidatus Methylumidiphilus</taxon>
    </lineage>
</organism>
<keyword evidence="1" id="KW-0472">Membrane</keyword>
<sequence>MLIRASSDTPGVDLQKATLSQIGWQGSRSVSVAQFIVTRLQNQSHQADKNIVFLAGGQPCKGGLGTRPYIWMAWIVGIPAIWIPAIPAGMTGFFAQTKQFRNQQVTIHGLDFGIHAEKTVLYRPLFPHLKFYTGFYPVLNFKRH</sequence>